<proteinExistence type="predicted"/>
<dbReference type="HOGENOM" id="CLU_830094_0_0_1"/>
<evidence type="ECO:0000256" key="2">
    <source>
        <dbReference type="SAM" id="MobiDB-lite"/>
    </source>
</evidence>
<accession>A0A0D3JF80</accession>
<keyword evidence="1" id="KW-0378">Hydrolase</keyword>
<dbReference type="CDD" id="cd00586">
    <property type="entry name" value="4HBT"/>
    <property type="match status" value="1"/>
</dbReference>
<dbReference type="PaxDb" id="2903-EOD22165"/>
<reference evidence="4" key="1">
    <citation type="journal article" date="2013" name="Nature">
        <title>Pan genome of the phytoplankton Emiliania underpins its global distribution.</title>
        <authorList>
            <person name="Read B.A."/>
            <person name="Kegel J."/>
            <person name="Klute M.J."/>
            <person name="Kuo A."/>
            <person name="Lefebvre S.C."/>
            <person name="Maumus F."/>
            <person name="Mayer C."/>
            <person name="Miller J."/>
            <person name="Monier A."/>
            <person name="Salamov A."/>
            <person name="Young J."/>
            <person name="Aguilar M."/>
            <person name="Claverie J.M."/>
            <person name="Frickenhaus S."/>
            <person name="Gonzalez K."/>
            <person name="Herman E.K."/>
            <person name="Lin Y.C."/>
            <person name="Napier J."/>
            <person name="Ogata H."/>
            <person name="Sarno A.F."/>
            <person name="Shmutz J."/>
            <person name="Schroeder D."/>
            <person name="de Vargas C."/>
            <person name="Verret F."/>
            <person name="von Dassow P."/>
            <person name="Valentin K."/>
            <person name="Van de Peer Y."/>
            <person name="Wheeler G."/>
            <person name="Dacks J.B."/>
            <person name="Delwiche C.F."/>
            <person name="Dyhrman S.T."/>
            <person name="Glockner G."/>
            <person name="John U."/>
            <person name="Richards T."/>
            <person name="Worden A.Z."/>
            <person name="Zhang X."/>
            <person name="Grigoriev I.V."/>
            <person name="Allen A.E."/>
            <person name="Bidle K."/>
            <person name="Borodovsky M."/>
            <person name="Bowler C."/>
            <person name="Brownlee C."/>
            <person name="Cock J.M."/>
            <person name="Elias M."/>
            <person name="Gladyshev V.N."/>
            <person name="Groth M."/>
            <person name="Guda C."/>
            <person name="Hadaegh A."/>
            <person name="Iglesias-Rodriguez M.D."/>
            <person name="Jenkins J."/>
            <person name="Jones B.M."/>
            <person name="Lawson T."/>
            <person name="Leese F."/>
            <person name="Lindquist E."/>
            <person name="Lobanov A."/>
            <person name="Lomsadze A."/>
            <person name="Malik S.B."/>
            <person name="Marsh M.E."/>
            <person name="Mackinder L."/>
            <person name="Mock T."/>
            <person name="Mueller-Roeber B."/>
            <person name="Pagarete A."/>
            <person name="Parker M."/>
            <person name="Probert I."/>
            <person name="Quesneville H."/>
            <person name="Raines C."/>
            <person name="Rensing S.A."/>
            <person name="Riano-Pachon D.M."/>
            <person name="Richier S."/>
            <person name="Rokitta S."/>
            <person name="Shiraiwa Y."/>
            <person name="Soanes D.M."/>
            <person name="van der Giezen M."/>
            <person name="Wahlund T.M."/>
            <person name="Williams B."/>
            <person name="Wilson W."/>
            <person name="Wolfe G."/>
            <person name="Wurch L.L."/>
        </authorList>
    </citation>
    <scope>NUCLEOTIDE SEQUENCE</scope>
</reference>
<sequence>MLGFLAPLAALAFAATPLRQSPRAPVRTPLALACAAPLQHPVRVYIEDTDCYGVVFHGNYLRFFERAAMSALVGLPNAERLLRTERSSLGLVSVTGMKCSTAAKLGDDCHVEVSPQGIDAAGRLAYAAVLVRADGKALCSASDLRLGCIRDGHVQDDWPLPSTNSSRDFPDAPAGSEAVLGAAPPAGEAPAVAAADAPLALHVDECSALGTLSVHAAVSNTRQHGSTTGQELRLWWVVSLPSSTPSLGAGVNVVVARLGLRLLPEAHRTFAGTPLELRCRVKLRARGTQVFFEHWLLRRSDGAPLARGDVTCLCIDSASFRIVPAPPVVRERLEL</sequence>
<dbReference type="InterPro" id="IPR008272">
    <property type="entry name" value="HB-CoA_thioesterase_AS"/>
</dbReference>
<dbReference type="KEGG" id="ehx:EMIHUDRAFT_207299"/>
<dbReference type="Proteomes" id="UP000013827">
    <property type="component" value="Unassembled WGS sequence"/>
</dbReference>
<dbReference type="RefSeq" id="XP_005774594.1">
    <property type="nucleotide sequence ID" value="XM_005774537.1"/>
</dbReference>
<dbReference type="GeneID" id="17267712"/>
<keyword evidence="4" id="KW-1185">Reference proteome</keyword>
<dbReference type="Gene3D" id="3.10.129.10">
    <property type="entry name" value="Hotdog Thioesterase"/>
    <property type="match status" value="2"/>
</dbReference>
<evidence type="ECO:0000256" key="1">
    <source>
        <dbReference type="ARBA" id="ARBA00022801"/>
    </source>
</evidence>
<organism evidence="3 4">
    <name type="scientific">Emiliania huxleyi (strain CCMP1516)</name>
    <dbReference type="NCBI Taxonomy" id="280463"/>
    <lineage>
        <taxon>Eukaryota</taxon>
        <taxon>Haptista</taxon>
        <taxon>Haptophyta</taxon>
        <taxon>Prymnesiophyceae</taxon>
        <taxon>Isochrysidales</taxon>
        <taxon>Noelaerhabdaceae</taxon>
        <taxon>Emiliania</taxon>
    </lineage>
</organism>
<name>A0A0D3JF80_EMIH1</name>
<dbReference type="EnsemblProtists" id="EOD22165">
    <property type="protein sequence ID" value="EOD22165"/>
    <property type="gene ID" value="EMIHUDRAFT_207299"/>
</dbReference>
<protein>
    <recommendedName>
        <fullName evidence="5">Thioesterase domain-containing protein</fullName>
    </recommendedName>
</protein>
<dbReference type="GO" id="GO:0016787">
    <property type="term" value="F:hydrolase activity"/>
    <property type="evidence" value="ECO:0007669"/>
    <property type="project" value="UniProtKB-KW"/>
</dbReference>
<evidence type="ECO:0000313" key="3">
    <source>
        <dbReference type="EnsemblProtists" id="EOD22165"/>
    </source>
</evidence>
<dbReference type="PROSITE" id="PS01328">
    <property type="entry name" value="4HBCOA_THIOESTERASE"/>
    <property type="match status" value="1"/>
</dbReference>
<dbReference type="Pfam" id="PF13279">
    <property type="entry name" value="4HBT_2"/>
    <property type="match status" value="1"/>
</dbReference>
<dbReference type="SUPFAM" id="SSF54637">
    <property type="entry name" value="Thioesterase/thiol ester dehydrase-isomerase"/>
    <property type="match status" value="2"/>
</dbReference>
<feature type="region of interest" description="Disordered" evidence="2">
    <location>
        <begin position="157"/>
        <end position="182"/>
    </location>
</feature>
<reference evidence="3" key="2">
    <citation type="submission" date="2024-10" db="UniProtKB">
        <authorList>
            <consortium name="EnsemblProtists"/>
        </authorList>
    </citation>
    <scope>IDENTIFICATION</scope>
</reference>
<dbReference type="AlphaFoldDB" id="A0A0D3JF80"/>
<dbReference type="InterPro" id="IPR029069">
    <property type="entry name" value="HotDog_dom_sf"/>
</dbReference>
<evidence type="ECO:0008006" key="5">
    <source>
        <dbReference type="Google" id="ProtNLM"/>
    </source>
</evidence>
<evidence type="ECO:0000313" key="4">
    <source>
        <dbReference type="Proteomes" id="UP000013827"/>
    </source>
</evidence>